<keyword evidence="1" id="KW-0472">Membrane</keyword>
<feature type="transmembrane region" description="Helical" evidence="1">
    <location>
        <begin position="123"/>
        <end position="142"/>
    </location>
</feature>
<accession>A0A6G0TBH5</accession>
<dbReference type="AlphaFoldDB" id="A0A6G0TBH5"/>
<dbReference type="OrthoDB" id="6768533at2759"/>
<evidence type="ECO:0000313" key="3">
    <source>
        <dbReference type="Proteomes" id="UP000475862"/>
    </source>
</evidence>
<evidence type="ECO:0000256" key="1">
    <source>
        <dbReference type="SAM" id="Phobius"/>
    </source>
</evidence>
<feature type="transmembrane region" description="Helical" evidence="1">
    <location>
        <begin position="85"/>
        <end position="103"/>
    </location>
</feature>
<evidence type="ECO:0008006" key="4">
    <source>
        <dbReference type="Google" id="ProtNLM"/>
    </source>
</evidence>
<proteinExistence type="predicted"/>
<protein>
    <recommendedName>
        <fullName evidence="4">Reverse transcriptase domain-containing protein</fullName>
    </recommendedName>
</protein>
<keyword evidence="3" id="KW-1185">Reference proteome</keyword>
<sequence length="239" mass="27917">MCENIIDKNLRFKVYKNQILQIKKVGCICKRHVLYNKQPAVTITTSCYKQSSSQKMCPTMLFSFVPNMLYNMNHKIPVMFLTDQYFSRILELFPIFTLIFNILKTRKNLPSDKFTLPPNRYFFVFLIYKPIIGWAHTIYYRYLNSHLIHKLQCYFYNVHLQKSRSRLSDSTTASFKKAFDAVSHDLLMSTLENLGVGNSLLSCLKSYVSGRRDFVSILSSSTKNNFDISTMVLNSKLTE</sequence>
<reference evidence="2 3" key="1">
    <citation type="submission" date="2019-08" db="EMBL/GenBank/DDBJ databases">
        <title>The genome of the soybean aphid Biotype 1, its phylome, world population structure and adaptation to the North American continent.</title>
        <authorList>
            <person name="Giordano R."/>
            <person name="Donthu R.K."/>
            <person name="Hernandez A.G."/>
            <person name="Wright C.L."/>
            <person name="Zimin A.V."/>
        </authorList>
    </citation>
    <scope>NUCLEOTIDE SEQUENCE [LARGE SCALE GENOMIC DNA]</scope>
    <source>
        <tissue evidence="2">Whole aphids</tissue>
    </source>
</reference>
<organism evidence="2 3">
    <name type="scientific">Aphis glycines</name>
    <name type="common">Soybean aphid</name>
    <dbReference type="NCBI Taxonomy" id="307491"/>
    <lineage>
        <taxon>Eukaryota</taxon>
        <taxon>Metazoa</taxon>
        <taxon>Ecdysozoa</taxon>
        <taxon>Arthropoda</taxon>
        <taxon>Hexapoda</taxon>
        <taxon>Insecta</taxon>
        <taxon>Pterygota</taxon>
        <taxon>Neoptera</taxon>
        <taxon>Paraneoptera</taxon>
        <taxon>Hemiptera</taxon>
        <taxon>Sternorrhyncha</taxon>
        <taxon>Aphidomorpha</taxon>
        <taxon>Aphidoidea</taxon>
        <taxon>Aphididae</taxon>
        <taxon>Aphidini</taxon>
        <taxon>Aphis</taxon>
        <taxon>Aphis</taxon>
    </lineage>
</organism>
<keyword evidence="1" id="KW-0812">Transmembrane</keyword>
<evidence type="ECO:0000313" key="2">
    <source>
        <dbReference type="EMBL" id="KAE9529581.1"/>
    </source>
</evidence>
<dbReference type="Proteomes" id="UP000475862">
    <property type="component" value="Unassembled WGS sequence"/>
</dbReference>
<gene>
    <name evidence="2" type="ORF">AGLY_011677</name>
</gene>
<dbReference type="EMBL" id="VYZN01000044">
    <property type="protein sequence ID" value="KAE9529581.1"/>
    <property type="molecule type" value="Genomic_DNA"/>
</dbReference>
<name>A0A6G0TBH5_APHGL</name>
<keyword evidence="1" id="KW-1133">Transmembrane helix</keyword>
<comment type="caution">
    <text evidence="2">The sequence shown here is derived from an EMBL/GenBank/DDBJ whole genome shotgun (WGS) entry which is preliminary data.</text>
</comment>